<keyword evidence="2" id="KW-1185">Reference proteome</keyword>
<proteinExistence type="predicted"/>
<dbReference type="EMBL" id="BAABBF010000003">
    <property type="protein sequence ID" value="GAA3708305.1"/>
    <property type="molecule type" value="Genomic_DNA"/>
</dbReference>
<gene>
    <name evidence="1" type="ORF">GCM10022268_17050</name>
</gene>
<dbReference type="Proteomes" id="UP001500523">
    <property type="component" value="Unassembled WGS sequence"/>
</dbReference>
<accession>A0ABP7DQ19</accession>
<organism evidence="1 2">
    <name type="scientific">Sphingomonas cynarae</name>
    <dbReference type="NCBI Taxonomy" id="930197"/>
    <lineage>
        <taxon>Bacteria</taxon>
        <taxon>Pseudomonadati</taxon>
        <taxon>Pseudomonadota</taxon>
        <taxon>Alphaproteobacteria</taxon>
        <taxon>Sphingomonadales</taxon>
        <taxon>Sphingomonadaceae</taxon>
        <taxon>Sphingomonas</taxon>
    </lineage>
</organism>
<evidence type="ECO:0000313" key="1">
    <source>
        <dbReference type="EMBL" id="GAA3708305.1"/>
    </source>
</evidence>
<comment type="caution">
    <text evidence="1">The sequence shown here is derived from an EMBL/GenBank/DDBJ whole genome shotgun (WGS) entry which is preliminary data.</text>
</comment>
<sequence length="88" mass="9334">MTAEVSYPSDSEIDQLVAKALATDTTLVQEALVTALARYLEITGTYVRSGRSSDVMQMAFHAGVMAIRYAAGDGFIRESTKSDGAAPS</sequence>
<protein>
    <submittedName>
        <fullName evidence="1">Uncharacterized protein</fullName>
    </submittedName>
</protein>
<evidence type="ECO:0000313" key="2">
    <source>
        <dbReference type="Proteomes" id="UP001500523"/>
    </source>
</evidence>
<reference evidence="2" key="1">
    <citation type="journal article" date="2019" name="Int. J. Syst. Evol. Microbiol.">
        <title>The Global Catalogue of Microorganisms (GCM) 10K type strain sequencing project: providing services to taxonomists for standard genome sequencing and annotation.</title>
        <authorList>
            <consortium name="The Broad Institute Genomics Platform"/>
            <consortium name="The Broad Institute Genome Sequencing Center for Infectious Disease"/>
            <person name="Wu L."/>
            <person name="Ma J."/>
        </authorList>
    </citation>
    <scope>NUCLEOTIDE SEQUENCE [LARGE SCALE GENOMIC DNA]</scope>
    <source>
        <strain evidence="2">JCM 17498</strain>
    </source>
</reference>
<name>A0ABP7DQ19_9SPHN</name>
<dbReference type="RefSeq" id="WP_344692926.1">
    <property type="nucleotide sequence ID" value="NZ_BAABBF010000003.1"/>
</dbReference>